<organism evidence="1">
    <name type="scientific">Pseudomonas putida</name>
    <name type="common">Arthrobacter siderocapsulatus</name>
    <dbReference type="NCBI Taxonomy" id="303"/>
    <lineage>
        <taxon>Bacteria</taxon>
        <taxon>Pseudomonadati</taxon>
        <taxon>Pseudomonadota</taxon>
        <taxon>Gammaproteobacteria</taxon>
        <taxon>Pseudomonadales</taxon>
        <taxon>Pseudomonadaceae</taxon>
        <taxon>Pseudomonas</taxon>
    </lineage>
</organism>
<dbReference type="AlphaFoldDB" id="A0A1B2F374"/>
<accession>A0A1B2F374</accession>
<proteinExistence type="predicted"/>
<dbReference type="RefSeq" id="WP_157765869.1">
    <property type="nucleotide sequence ID" value="NZ_CP016634.1"/>
</dbReference>
<reference evidence="1" key="1">
    <citation type="submission" date="2016-07" db="EMBL/GenBank/DDBJ databases">
        <title>New class B carbapenemase carried by novel plasmid in Pseudomonas putida enviromental strain in eastern Amazonia.</title>
        <authorList>
            <person name="Souza C.O."/>
            <person name="Lima K.V."/>
            <person name="Brasiliense D.M."/>
            <person name="Perez-Chaparro P.J."/>
            <person name="Mamizuka E.M."/>
            <person name="Lima M.O."/>
            <person name="Lima L.N."/>
            <person name="McCulloch J.A."/>
        </authorList>
    </citation>
    <scope>NUCLEOTIDE SEQUENCE [LARGE SCALE GENOMIC DNA]</scope>
    <source>
        <strain evidence="1">IEC33019</strain>
    </source>
</reference>
<dbReference type="Gene3D" id="2.30.320.10">
    <property type="entry name" value="YwqG-like"/>
    <property type="match status" value="1"/>
</dbReference>
<name>A0A1B2F374_PSEPU</name>
<protein>
    <recommendedName>
        <fullName evidence="2">DUF1963 domain-containing protein</fullName>
    </recommendedName>
</protein>
<gene>
    <name evidence="1" type="ORF">IEC33019_1099</name>
</gene>
<dbReference type="EMBL" id="CP016634">
    <property type="protein sequence ID" value="ANY86670.1"/>
    <property type="molecule type" value="Genomic_DNA"/>
</dbReference>
<evidence type="ECO:0008006" key="2">
    <source>
        <dbReference type="Google" id="ProtNLM"/>
    </source>
</evidence>
<dbReference type="Pfam" id="PF09234">
    <property type="entry name" value="DUF1963"/>
    <property type="match status" value="1"/>
</dbReference>
<dbReference type="InterPro" id="IPR015315">
    <property type="entry name" value="DUF1963"/>
</dbReference>
<evidence type="ECO:0000313" key="1">
    <source>
        <dbReference type="EMBL" id="ANY86670.1"/>
    </source>
</evidence>
<sequence>MKVQKIVSASGDELPFYFGGDSAHITNWPKNPDGQDLLLLFSINCKAAKQRLGRTDLPEDGVIHVFSTYDQDDYFLDSITVDELQLQRGAASYTYVVHSEGVDSIKSPRPSIPLQTADFEEVSIDEGELIVSSLMSLTAPAGALIPRDLATNYNFLCQVYSSDFPSPFQDVLYMSDGVGYLLISKKFGGEEVDGCFFVQVA</sequence>